<evidence type="ECO:0000313" key="2">
    <source>
        <dbReference type="EnsemblPlants" id="TraesCS4A02G380500.1.cds1"/>
    </source>
</evidence>
<evidence type="ECO:0000313" key="3">
    <source>
        <dbReference type="Proteomes" id="UP000019116"/>
    </source>
</evidence>
<dbReference type="Gramene" id="TraesROB_scaffold_169515_01G000100.1">
    <property type="protein sequence ID" value="TraesROB_scaffold_169515_01G000100.1"/>
    <property type="gene ID" value="TraesROB_scaffold_169515_01G000100"/>
</dbReference>
<reference evidence="2" key="1">
    <citation type="submission" date="2018-08" db="EMBL/GenBank/DDBJ databases">
        <authorList>
            <person name="Rossello M."/>
        </authorList>
    </citation>
    <scope>NUCLEOTIDE SEQUENCE [LARGE SCALE GENOMIC DNA]</scope>
    <source>
        <strain evidence="2">cv. Chinese Spring</strain>
    </source>
</reference>
<organism evidence="2">
    <name type="scientific">Triticum aestivum</name>
    <name type="common">Wheat</name>
    <dbReference type="NCBI Taxonomy" id="4565"/>
    <lineage>
        <taxon>Eukaryota</taxon>
        <taxon>Viridiplantae</taxon>
        <taxon>Streptophyta</taxon>
        <taxon>Embryophyta</taxon>
        <taxon>Tracheophyta</taxon>
        <taxon>Spermatophyta</taxon>
        <taxon>Magnoliopsida</taxon>
        <taxon>Liliopsida</taxon>
        <taxon>Poales</taxon>
        <taxon>Poaceae</taxon>
        <taxon>BOP clade</taxon>
        <taxon>Pooideae</taxon>
        <taxon>Triticodae</taxon>
        <taxon>Triticeae</taxon>
        <taxon>Triticinae</taxon>
        <taxon>Triticum</taxon>
    </lineage>
</organism>
<keyword evidence="3" id="KW-1185">Reference proteome</keyword>
<dbReference type="Gramene" id="TraesCS4A02G380500.1">
    <property type="protein sequence ID" value="TraesCS4A02G380500.1.cds1"/>
    <property type="gene ID" value="TraesCS4A02G380500"/>
</dbReference>
<dbReference type="Pfam" id="PF07762">
    <property type="entry name" value="DUF1618"/>
    <property type="match status" value="1"/>
</dbReference>
<protein>
    <recommendedName>
        <fullName evidence="1">DUF1618 domain-containing protein</fullName>
    </recommendedName>
</protein>
<accession>A0A3B6I3L2</accession>
<dbReference type="STRING" id="4565.A0A3B6I3L2"/>
<feature type="domain" description="DUF1618" evidence="1">
    <location>
        <begin position="239"/>
        <end position="375"/>
    </location>
</feature>
<dbReference type="Proteomes" id="UP000019116">
    <property type="component" value="Chromosome 4A"/>
</dbReference>
<dbReference type="PANTHER" id="PTHR33074">
    <property type="entry name" value="EXPRESSED PROTEIN-RELATED"/>
    <property type="match status" value="1"/>
</dbReference>
<dbReference type="InterPro" id="IPR011676">
    <property type="entry name" value="DUF1618"/>
</dbReference>
<dbReference type="EnsemblPlants" id="TraesCS4A02G380500.1">
    <property type="protein sequence ID" value="TraesCS4A02G380500.1.cds1"/>
    <property type="gene ID" value="TraesCS4A02G380500"/>
</dbReference>
<proteinExistence type="predicted"/>
<dbReference type="Gramene" id="TraesCS4A03G0944100.1">
    <property type="protein sequence ID" value="TraesCS4A03G0944100.1.CDS1"/>
    <property type="gene ID" value="TraesCS4A03G0944100"/>
</dbReference>
<reference evidence="2" key="2">
    <citation type="submission" date="2018-10" db="UniProtKB">
        <authorList>
            <consortium name="EnsemblPlants"/>
        </authorList>
    </citation>
    <scope>IDENTIFICATION</scope>
</reference>
<dbReference type="OrthoDB" id="685097at2759"/>
<name>A0A3B6I3L2_WHEAT</name>
<dbReference type="OMA" id="SIVCYDE"/>
<dbReference type="PANTHER" id="PTHR33074:SF76">
    <property type="entry name" value="OS11G0569701 PROTEIN"/>
    <property type="match status" value="1"/>
</dbReference>
<sequence>MEARTDHQQPSGDPSPGQPRWVLLQGNMICQDPAARATTPIASDDLDAETVADALTSGGRNVRVSLHLTAPPAVSRLRVDIPGLPEGTQLLAQIIAAHADSVLIEIETSRPGRFDTHKRDSLDYFVYNAGDAAADPSRPPSLSLLPPYHKGSPRWKRLMPAETTALLRRGDEDLLVARLTLDGTEGEAPLEAELCLLRSGEWEWEPKRLPVLHGDGKRKEVSFWETDAVIPVGDRFLYWVDYYRGIIFSDAWEETPQLRYVSLPVEPLEGQPRDHDSGSSYRGVCATNGGGAVSFVEVFPRCCCGCPGATFCSRSRYAFNITTWTLRMDDDMVRWDKVSVVDSDELWSLPGYSGVVPRITPEYPIVSLDDPDILCFMVRKLPYHMEDVDGDHAIRMIEVDTNRMELRSIVCYDEHDNDFCSPPEFIPCVISRYFDASSRSWRPPAKLHDHEQAPTTVAATVKLDSSDNKAAMASPGEMLATLREIGDLERDDMLRTYSVLVCDGSQFKFFFLRREPVQVQVTFGASQRHEEGLLPAAHAKSSIIDLLQ</sequence>
<evidence type="ECO:0000259" key="1">
    <source>
        <dbReference type="Pfam" id="PF07762"/>
    </source>
</evidence>
<dbReference type="AlphaFoldDB" id="A0A3B6I3L2"/>